<dbReference type="InterPro" id="IPR029058">
    <property type="entry name" value="AB_hydrolase_fold"/>
</dbReference>
<dbReference type="Proteomes" id="UP000248714">
    <property type="component" value="Unassembled WGS sequence"/>
</dbReference>
<keyword evidence="3" id="KW-1185">Reference proteome</keyword>
<dbReference type="PANTHER" id="PTHR43798:SF27">
    <property type="entry name" value="HYDROLASE ALPHA_BETA HYDROLASE FOLD FAMILY"/>
    <property type="match status" value="1"/>
</dbReference>
<proteinExistence type="predicted"/>
<gene>
    <name evidence="2" type="ORF">C8D87_105371</name>
</gene>
<dbReference type="SUPFAM" id="SSF53474">
    <property type="entry name" value="alpha/beta-Hydrolases"/>
    <property type="match status" value="1"/>
</dbReference>
<dbReference type="InterPro" id="IPR000073">
    <property type="entry name" value="AB_hydrolase_1"/>
</dbReference>
<evidence type="ECO:0000313" key="3">
    <source>
        <dbReference type="Proteomes" id="UP000248714"/>
    </source>
</evidence>
<comment type="caution">
    <text evidence="2">The sequence shown here is derived from an EMBL/GenBank/DDBJ whole genome shotgun (WGS) entry which is preliminary data.</text>
</comment>
<sequence length="270" mass="28414">MIFCMGLAHDELGSGAPLLVVPGGPLLAPSYLGDLGGLPARLHLLHLRGTGRSGPADPAELRFDLHIDDIEAYRAQAGLDPVDLLAHSAGAAIAIRYALRYPSHVRRLVLVTPSLRSLGFGPDLAKLRASAESRSDEPWYPAVKDAIEAVLAGSAAGSDWAAVTPFFYARWDDAAQEHARACDAMRLPNAAADYYAAGAPVATPEELAGLDVPVLLLAGGVDALPSPAAAEKAARLFPRNSVVVQPGAAHYPWLDDPAFFRDAVADFLAD</sequence>
<dbReference type="PANTHER" id="PTHR43798">
    <property type="entry name" value="MONOACYLGLYCEROL LIPASE"/>
    <property type="match status" value="1"/>
</dbReference>
<accession>A0ABX9E679</accession>
<organism evidence="2 3">
    <name type="scientific">Lentzea atacamensis</name>
    <dbReference type="NCBI Taxonomy" id="531938"/>
    <lineage>
        <taxon>Bacteria</taxon>
        <taxon>Bacillati</taxon>
        <taxon>Actinomycetota</taxon>
        <taxon>Actinomycetes</taxon>
        <taxon>Pseudonocardiales</taxon>
        <taxon>Pseudonocardiaceae</taxon>
        <taxon>Lentzea</taxon>
    </lineage>
</organism>
<dbReference type="EMBL" id="QLTT01000005">
    <property type="protein sequence ID" value="RAS64877.1"/>
    <property type="molecule type" value="Genomic_DNA"/>
</dbReference>
<name>A0ABX9E679_9PSEU</name>
<evidence type="ECO:0000313" key="2">
    <source>
        <dbReference type="EMBL" id="RAS64877.1"/>
    </source>
</evidence>
<evidence type="ECO:0000259" key="1">
    <source>
        <dbReference type="Pfam" id="PF00561"/>
    </source>
</evidence>
<protein>
    <submittedName>
        <fullName evidence="2">Pimeloyl-ACP methyl ester carboxylesterase</fullName>
    </submittedName>
</protein>
<reference evidence="2 3" key="1">
    <citation type="submission" date="2018-06" db="EMBL/GenBank/DDBJ databases">
        <title>Genomic Encyclopedia of Type Strains, Phase IV (KMG-IV): sequencing the most valuable type-strain genomes for metagenomic binning, comparative biology and taxonomic classification.</title>
        <authorList>
            <person name="Goeker M."/>
        </authorList>
    </citation>
    <scope>NUCLEOTIDE SEQUENCE [LARGE SCALE GENOMIC DNA]</scope>
    <source>
        <strain evidence="2 3">DSM 45479</strain>
    </source>
</reference>
<dbReference type="Pfam" id="PF00561">
    <property type="entry name" value="Abhydrolase_1"/>
    <property type="match status" value="1"/>
</dbReference>
<dbReference type="InterPro" id="IPR050266">
    <property type="entry name" value="AB_hydrolase_sf"/>
</dbReference>
<feature type="domain" description="AB hydrolase-1" evidence="1">
    <location>
        <begin position="39"/>
        <end position="257"/>
    </location>
</feature>
<dbReference type="Gene3D" id="3.40.50.1820">
    <property type="entry name" value="alpha/beta hydrolase"/>
    <property type="match status" value="1"/>
</dbReference>